<dbReference type="Proteomes" id="UP000002028">
    <property type="component" value="Chromosome"/>
</dbReference>
<dbReference type="SUPFAM" id="SSF56925">
    <property type="entry name" value="OMPA-like"/>
    <property type="match status" value="1"/>
</dbReference>
<name>D2QU09_SPILD</name>
<dbReference type="InterPro" id="IPR011250">
    <property type="entry name" value="OMP/PagP_B-barrel"/>
</dbReference>
<dbReference type="HOGENOM" id="CLU_1453561_0_0_10"/>
<gene>
    <name evidence="1" type="ordered locus">Slin_6332</name>
</gene>
<dbReference type="AlphaFoldDB" id="D2QU09"/>
<accession>D2QU09</accession>
<protein>
    <recommendedName>
        <fullName evidence="3">Outer membrane protein beta-barrel domain-containing protein</fullName>
    </recommendedName>
</protein>
<keyword evidence="2" id="KW-1185">Reference proteome</keyword>
<dbReference type="Gene3D" id="2.40.160.20">
    <property type="match status" value="1"/>
</dbReference>
<proteinExistence type="predicted"/>
<sequence length="186" mass="20537">MKRYVLLMTLFLPVYGFGQSSPDAHQQDLLGQGHLLVGVNAGGGYGSGPGTVAHITPRIQYFLKDGWSISAEGRYVNIGPHFRYFGGGLSTRYYFLRSIRFAMFGQVGATYGQRSYGRTEPTNPYQTLSGFGGTTWQANAGLGAHYRLGNRWSIEAMVEGTQFQKAYLSPYNSGWHGSIGVNFRIK</sequence>
<dbReference type="EMBL" id="CP001769">
    <property type="protein sequence ID" value="ADB42291.1"/>
    <property type="molecule type" value="Genomic_DNA"/>
</dbReference>
<evidence type="ECO:0008006" key="3">
    <source>
        <dbReference type="Google" id="ProtNLM"/>
    </source>
</evidence>
<organism evidence="1 2">
    <name type="scientific">Spirosoma linguale (strain ATCC 33905 / DSM 74 / LMG 10896 / Claus 1)</name>
    <dbReference type="NCBI Taxonomy" id="504472"/>
    <lineage>
        <taxon>Bacteria</taxon>
        <taxon>Pseudomonadati</taxon>
        <taxon>Bacteroidota</taxon>
        <taxon>Cytophagia</taxon>
        <taxon>Cytophagales</taxon>
        <taxon>Cytophagaceae</taxon>
        <taxon>Spirosoma</taxon>
    </lineage>
</organism>
<dbReference type="eggNOG" id="COG3047">
    <property type="taxonomic scope" value="Bacteria"/>
</dbReference>
<dbReference type="RefSeq" id="WP_012930775.1">
    <property type="nucleotide sequence ID" value="NC_013730.1"/>
</dbReference>
<dbReference type="STRING" id="504472.Slin_6332"/>
<dbReference type="KEGG" id="sli:Slin_6332"/>
<reference evidence="1 2" key="1">
    <citation type="journal article" date="2010" name="Stand. Genomic Sci.">
        <title>Complete genome sequence of Spirosoma linguale type strain (1).</title>
        <authorList>
            <person name="Lail K."/>
            <person name="Sikorski J."/>
            <person name="Saunders E."/>
            <person name="Lapidus A."/>
            <person name="Glavina Del Rio T."/>
            <person name="Copeland A."/>
            <person name="Tice H."/>
            <person name="Cheng J.-F."/>
            <person name="Lucas S."/>
            <person name="Nolan M."/>
            <person name="Bruce D."/>
            <person name="Goodwin L."/>
            <person name="Pitluck S."/>
            <person name="Ivanova N."/>
            <person name="Mavromatis K."/>
            <person name="Ovchinnikova G."/>
            <person name="Pati A."/>
            <person name="Chen A."/>
            <person name="Palaniappan K."/>
            <person name="Land M."/>
            <person name="Hauser L."/>
            <person name="Chang Y.-J."/>
            <person name="Jeffries C.D."/>
            <person name="Chain P."/>
            <person name="Brettin T."/>
            <person name="Detter J.C."/>
            <person name="Schuetze A."/>
            <person name="Rohde M."/>
            <person name="Tindall B.J."/>
            <person name="Goeker M."/>
            <person name="Bristow J."/>
            <person name="Eisen J.A."/>
            <person name="Markowitz V."/>
            <person name="Hugenholtz P."/>
            <person name="Kyrpides N.C."/>
            <person name="Klenk H.-P."/>
            <person name="Chen F."/>
        </authorList>
    </citation>
    <scope>NUCLEOTIDE SEQUENCE [LARGE SCALE GENOMIC DNA]</scope>
    <source>
        <strain evidence="2">ATCC 33905 / DSM 74 / LMG 10896 / Claus 1</strain>
    </source>
</reference>
<evidence type="ECO:0000313" key="1">
    <source>
        <dbReference type="EMBL" id="ADB42291.1"/>
    </source>
</evidence>
<evidence type="ECO:0000313" key="2">
    <source>
        <dbReference type="Proteomes" id="UP000002028"/>
    </source>
</evidence>